<protein>
    <submittedName>
        <fullName evidence="1">Uncharacterized protein</fullName>
    </submittedName>
</protein>
<name>A0ABN7R4F7_9BACT</name>
<gene>
    <name evidence="1" type="ORF">DYBT9623_01720</name>
</gene>
<dbReference type="Proteomes" id="UP000679725">
    <property type="component" value="Unassembled WGS sequence"/>
</dbReference>
<proteinExistence type="predicted"/>
<organism evidence="1 2">
    <name type="scientific">Dyadobacter linearis</name>
    <dbReference type="NCBI Taxonomy" id="2823330"/>
    <lineage>
        <taxon>Bacteria</taxon>
        <taxon>Pseudomonadati</taxon>
        <taxon>Bacteroidota</taxon>
        <taxon>Cytophagia</taxon>
        <taxon>Cytophagales</taxon>
        <taxon>Spirosomataceae</taxon>
        <taxon>Dyadobacter</taxon>
    </lineage>
</organism>
<evidence type="ECO:0000313" key="2">
    <source>
        <dbReference type="Proteomes" id="UP000679725"/>
    </source>
</evidence>
<sequence length="69" mass="7770">MNGNGFDVKQDDLSPKKVTNNLGTLNEEINEYPPVFSPYNARVQKRCFNQVSATYEALLFPVDSACEKL</sequence>
<accession>A0ABN7R4F7</accession>
<reference evidence="1 2" key="1">
    <citation type="submission" date="2021-04" db="EMBL/GenBank/DDBJ databases">
        <authorList>
            <person name="Rodrigo-Torres L."/>
            <person name="Arahal R. D."/>
            <person name="Lucena T."/>
        </authorList>
    </citation>
    <scope>NUCLEOTIDE SEQUENCE [LARGE SCALE GENOMIC DNA]</scope>
    <source>
        <strain evidence="1 2">CECT 9623</strain>
    </source>
</reference>
<evidence type="ECO:0000313" key="1">
    <source>
        <dbReference type="EMBL" id="CAG5068986.1"/>
    </source>
</evidence>
<comment type="caution">
    <text evidence="1">The sequence shown here is derived from an EMBL/GenBank/DDBJ whole genome shotgun (WGS) entry which is preliminary data.</text>
</comment>
<keyword evidence="2" id="KW-1185">Reference proteome</keyword>
<dbReference type="EMBL" id="CAJRAU010000002">
    <property type="protein sequence ID" value="CAG5068986.1"/>
    <property type="molecule type" value="Genomic_DNA"/>
</dbReference>